<dbReference type="InterPro" id="IPR006059">
    <property type="entry name" value="SBP"/>
</dbReference>
<protein>
    <submittedName>
        <fullName evidence="5">Extracellular solute-binding protein</fullName>
    </submittedName>
</protein>
<comment type="similarity">
    <text evidence="1">Belongs to the bacterial solute-binding protein 1 family.</text>
</comment>
<sequence>MRVSAIPDPHPPRARTGVPGQGRARPRRLAGAAAGALLASGLAACGGGGGGASTLTWYINPDAGGQAEIAARCTEEADGRYTIETALLPRDAASQREQLIRRLAANDDSIDLMSLDPPFIPEFAQAGFLAPVPDDVADRVTEDVVESAVEGSTWDGELVAVPFWANTQLLWYRESVAEEAGLDMSEPVTWEQIVQAAEETGTLVGAQGARAESLTVWFNALIESAGGSIITDASPEDPAQIELGLTSEAGVRAAEVMKMVAESDAAGPAFSTANEDSTATGFESEAGGFQVNYPFVYPRALGAAEAGTLDPSVPEDYAATIYPRVDEETPAAPPYGGINLGVSAFSESPELAYEAAECIVSDENQAYYFVTNGNPASSTAVYDDPEVLEAFPMAPAIRESLEMAAPRPQTPYYNEISVGIQRSYHPPSGVDPGQTGKAATELIKAVLAKEDLL</sequence>
<dbReference type="RefSeq" id="WP_306000820.1">
    <property type="nucleotide sequence ID" value="NZ_JASNFN010000021.1"/>
</dbReference>
<dbReference type="PANTHER" id="PTHR43649">
    <property type="entry name" value="ARABINOSE-BINDING PROTEIN-RELATED"/>
    <property type="match status" value="1"/>
</dbReference>
<evidence type="ECO:0000313" key="5">
    <source>
        <dbReference type="EMBL" id="MDP5184235.1"/>
    </source>
</evidence>
<dbReference type="Gene3D" id="3.40.190.10">
    <property type="entry name" value="Periplasmic binding protein-like II"/>
    <property type="match status" value="2"/>
</dbReference>
<dbReference type="Pfam" id="PF01547">
    <property type="entry name" value="SBP_bac_1"/>
    <property type="match status" value="1"/>
</dbReference>
<keyword evidence="6" id="KW-1185">Reference proteome</keyword>
<evidence type="ECO:0000256" key="2">
    <source>
        <dbReference type="ARBA" id="ARBA00022448"/>
    </source>
</evidence>
<dbReference type="PANTHER" id="PTHR43649:SF34">
    <property type="entry name" value="ABC TRANSPORTER PERIPLASMIC-BINDING PROTEIN YCJN-RELATED"/>
    <property type="match status" value="1"/>
</dbReference>
<reference evidence="6" key="1">
    <citation type="submission" date="2023-05" db="EMBL/GenBank/DDBJ databases">
        <title>Draft genome of Pseudofrankia sp. BMG5.37.</title>
        <authorList>
            <person name="Gtari M."/>
            <person name="Ghodhbane F."/>
            <person name="Sbissi I."/>
        </authorList>
    </citation>
    <scope>NUCLEOTIDE SEQUENCE [LARGE SCALE GENOMIC DNA]</scope>
    <source>
        <strain evidence="6">BMG 814</strain>
    </source>
</reference>
<evidence type="ECO:0000256" key="3">
    <source>
        <dbReference type="ARBA" id="ARBA00022729"/>
    </source>
</evidence>
<comment type="caution">
    <text evidence="5">The sequence shown here is derived from an EMBL/GenBank/DDBJ whole genome shotgun (WGS) entry which is preliminary data.</text>
</comment>
<dbReference type="InterPro" id="IPR050490">
    <property type="entry name" value="Bact_solute-bd_prot1"/>
</dbReference>
<evidence type="ECO:0000256" key="1">
    <source>
        <dbReference type="ARBA" id="ARBA00008520"/>
    </source>
</evidence>
<proteinExistence type="inferred from homology"/>
<accession>A0ABT9IF80</accession>
<keyword evidence="2" id="KW-0813">Transport</keyword>
<feature type="region of interest" description="Disordered" evidence="4">
    <location>
        <begin position="1"/>
        <end position="26"/>
    </location>
</feature>
<dbReference type="Proteomes" id="UP001233673">
    <property type="component" value="Unassembled WGS sequence"/>
</dbReference>
<dbReference type="SUPFAM" id="SSF53850">
    <property type="entry name" value="Periplasmic binding protein-like II"/>
    <property type="match status" value="1"/>
</dbReference>
<dbReference type="EMBL" id="JASNFN010000021">
    <property type="protein sequence ID" value="MDP5184235.1"/>
    <property type="molecule type" value="Genomic_DNA"/>
</dbReference>
<gene>
    <name evidence="5" type="ORF">QOZ88_16500</name>
</gene>
<name>A0ABT9IF80_9ACTN</name>
<organism evidence="5 6">
    <name type="scientific">Blastococcus carthaginiensis</name>
    <dbReference type="NCBI Taxonomy" id="3050034"/>
    <lineage>
        <taxon>Bacteria</taxon>
        <taxon>Bacillati</taxon>
        <taxon>Actinomycetota</taxon>
        <taxon>Actinomycetes</taxon>
        <taxon>Geodermatophilales</taxon>
        <taxon>Geodermatophilaceae</taxon>
        <taxon>Blastococcus</taxon>
    </lineage>
</organism>
<evidence type="ECO:0000313" key="6">
    <source>
        <dbReference type="Proteomes" id="UP001233673"/>
    </source>
</evidence>
<keyword evidence="3" id="KW-0732">Signal</keyword>
<evidence type="ECO:0000256" key="4">
    <source>
        <dbReference type="SAM" id="MobiDB-lite"/>
    </source>
</evidence>